<comment type="caution">
    <text evidence="1">The sequence shown here is derived from an EMBL/GenBank/DDBJ whole genome shotgun (WGS) entry which is preliminary data.</text>
</comment>
<keyword evidence="2" id="KW-1185">Reference proteome</keyword>
<evidence type="ECO:0000313" key="1">
    <source>
        <dbReference type="EMBL" id="CAJ0584156.1"/>
    </source>
</evidence>
<evidence type="ECO:0000313" key="2">
    <source>
        <dbReference type="Proteomes" id="UP001177023"/>
    </source>
</evidence>
<feature type="non-terminal residue" evidence="1">
    <location>
        <position position="81"/>
    </location>
</feature>
<gene>
    <name evidence="1" type="ORF">MSPICULIGERA_LOCUS22218</name>
</gene>
<sequence length="81" mass="9131">MRVNLKNKLIIISNDIDFDNLPHVLELLVPKSPVRRVQDYSSPMISPSRAQRFRKNSRPSEIEAENQLAETIVADVAGTST</sequence>
<dbReference type="Proteomes" id="UP001177023">
    <property type="component" value="Unassembled WGS sequence"/>
</dbReference>
<name>A0AA36DCG6_9BILA</name>
<proteinExistence type="predicted"/>
<organism evidence="1 2">
    <name type="scientific">Mesorhabditis spiculigera</name>
    <dbReference type="NCBI Taxonomy" id="96644"/>
    <lineage>
        <taxon>Eukaryota</taxon>
        <taxon>Metazoa</taxon>
        <taxon>Ecdysozoa</taxon>
        <taxon>Nematoda</taxon>
        <taxon>Chromadorea</taxon>
        <taxon>Rhabditida</taxon>
        <taxon>Rhabditina</taxon>
        <taxon>Rhabditomorpha</taxon>
        <taxon>Rhabditoidea</taxon>
        <taxon>Rhabditidae</taxon>
        <taxon>Mesorhabditinae</taxon>
        <taxon>Mesorhabditis</taxon>
    </lineage>
</organism>
<protein>
    <submittedName>
        <fullName evidence="1">Uncharacterized protein</fullName>
    </submittedName>
</protein>
<reference evidence="1" key="1">
    <citation type="submission" date="2023-06" db="EMBL/GenBank/DDBJ databases">
        <authorList>
            <person name="Delattre M."/>
        </authorList>
    </citation>
    <scope>NUCLEOTIDE SEQUENCE</scope>
    <source>
        <strain evidence="1">AF72</strain>
    </source>
</reference>
<dbReference type="EMBL" id="CATQJA010002687">
    <property type="protein sequence ID" value="CAJ0584156.1"/>
    <property type="molecule type" value="Genomic_DNA"/>
</dbReference>
<accession>A0AA36DCG6</accession>
<dbReference type="AlphaFoldDB" id="A0AA36DCG6"/>